<evidence type="ECO:0000313" key="4">
    <source>
        <dbReference type="Proteomes" id="UP001529510"/>
    </source>
</evidence>
<feature type="region of interest" description="Disordered" evidence="1">
    <location>
        <begin position="910"/>
        <end position="930"/>
    </location>
</feature>
<dbReference type="PANTHER" id="PTHR47027">
    <property type="entry name" value="REVERSE TRANSCRIPTASE DOMAIN-CONTAINING PROTEIN"/>
    <property type="match status" value="1"/>
</dbReference>
<sequence length="958" mass="108656">TLCPGLCDDLKQVDDARKTATINHELLRLNIDVAALQETHLPSSGSLKERDYTFFWQGLEQDKRRLYGVGFAVRNFLLPSVEPPSQGTERILSLRLTTSSGPLHIFSVYAPTLCSTAEDKDAFYYELDAKIAEIPPKDNLLMLGDFNARPHHRVSWRHPRSRHWHQLDLIVTLRPMLKHVLVTRAYHSADCDTDHSLVSSKVRFQPRRTHRSKQKGRPRINTARTSVPELRERFARAIDEALEDCPVDSVKMRWEYIRDTVYKVASDTFGKRVKKSEDWFEAGIEVLEPAITAKRATLLEHKRQPSARTMAAFREARNNTKRIARKCANDYWLKLCSDIQTSADCGNIRAMYEGMKKAFGPSAIKTAPLKSTSGEISTDRSKQMERWAEHYQELYSRENIVTDTAIRNIMPLPTMEELDSPPTIEELGKAIDSLACGKAPGSDGISSEIIKAGKVSSLLGHLHNLLLKCWEGGIIPQDMRDAKIVTLYKNKGDRSDCNNYRGISLLSVVGKAFARVILNRLQLLADRVYPESQCGFRAKRSTIDMVFTLRQLQEKCREQRRPLFLAFIDLTKAFDMVSRTGLFTLLHRIGCPPKLLKLIISFHENMAGTVQYGESSSDPFPIRCGVKQGAKTKVRRILIREMLFADDAALAAHTEGALQRLITCFADACTEFGLAISLKKTNILAQDVSTTPAITIGDHTLEVVENFTYLGSTICSNLSLDTELNIRIGKAATAMARLVKRVWDNTLLTLKTKLKVYQVCVLSTLLYGSEAWTLYSRQEQRLNAFHMRCLRRLLSITWQDHITNRAILSQAAMPSMFTILTQRRLRWLGHLCRMDDGRIPKDVLYGELAIGTRPTGRPILRYKDACKRDLKACGIRPADLEVVASDRENWRSTVKTGVLLAEERRAMQWEEKRTRRQQSAQPAPTDSTTAYTCSKCQRCCRSRIGLYSHSRVCNQTTD</sequence>
<dbReference type="InterPro" id="IPR036691">
    <property type="entry name" value="Endo/exonu/phosph_ase_sf"/>
</dbReference>
<evidence type="ECO:0000259" key="2">
    <source>
        <dbReference type="PROSITE" id="PS50878"/>
    </source>
</evidence>
<gene>
    <name evidence="3" type="ORF">M9458_058009</name>
</gene>
<organism evidence="3 4">
    <name type="scientific">Cirrhinus mrigala</name>
    <name type="common">Mrigala</name>
    <dbReference type="NCBI Taxonomy" id="683832"/>
    <lineage>
        <taxon>Eukaryota</taxon>
        <taxon>Metazoa</taxon>
        <taxon>Chordata</taxon>
        <taxon>Craniata</taxon>
        <taxon>Vertebrata</taxon>
        <taxon>Euteleostomi</taxon>
        <taxon>Actinopterygii</taxon>
        <taxon>Neopterygii</taxon>
        <taxon>Teleostei</taxon>
        <taxon>Ostariophysi</taxon>
        <taxon>Cypriniformes</taxon>
        <taxon>Cyprinidae</taxon>
        <taxon>Labeoninae</taxon>
        <taxon>Labeonini</taxon>
        <taxon>Cirrhinus</taxon>
    </lineage>
</organism>
<evidence type="ECO:0000256" key="1">
    <source>
        <dbReference type="SAM" id="MobiDB-lite"/>
    </source>
</evidence>
<feature type="non-terminal residue" evidence="3">
    <location>
        <position position="1"/>
    </location>
</feature>
<feature type="compositionally biased region" description="Polar residues" evidence="1">
    <location>
        <begin position="917"/>
        <end position="930"/>
    </location>
</feature>
<dbReference type="Proteomes" id="UP001529510">
    <property type="component" value="Unassembled WGS sequence"/>
</dbReference>
<name>A0ABD0MAK5_CIRMR</name>
<dbReference type="CDD" id="cd01650">
    <property type="entry name" value="RT_nLTR_like"/>
    <property type="match status" value="1"/>
</dbReference>
<feature type="domain" description="Reverse transcriptase" evidence="2">
    <location>
        <begin position="468"/>
        <end position="714"/>
    </location>
</feature>
<dbReference type="PROSITE" id="PS50878">
    <property type="entry name" value="RT_POL"/>
    <property type="match status" value="1"/>
</dbReference>
<dbReference type="AlphaFoldDB" id="A0ABD0MAK5"/>
<reference evidence="3 4" key="1">
    <citation type="submission" date="2024-05" db="EMBL/GenBank/DDBJ databases">
        <title>Genome sequencing and assembly of Indian major carp, Cirrhinus mrigala (Hamilton, 1822).</title>
        <authorList>
            <person name="Mohindra V."/>
            <person name="Chowdhury L.M."/>
            <person name="Lal K."/>
            <person name="Jena J.K."/>
        </authorList>
    </citation>
    <scope>NUCLEOTIDE SEQUENCE [LARGE SCALE GENOMIC DNA]</scope>
    <source>
        <strain evidence="3">CM1030</strain>
        <tissue evidence="3">Blood</tissue>
    </source>
</reference>
<comment type="caution">
    <text evidence="3">The sequence shown here is derived from an EMBL/GenBank/DDBJ whole genome shotgun (WGS) entry which is preliminary data.</text>
</comment>
<dbReference type="Gene3D" id="3.60.10.10">
    <property type="entry name" value="Endonuclease/exonuclease/phosphatase"/>
    <property type="match status" value="1"/>
</dbReference>
<dbReference type="Pfam" id="PF00078">
    <property type="entry name" value="RVT_1"/>
    <property type="match status" value="1"/>
</dbReference>
<evidence type="ECO:0000313" key="3">
    <source>
        <dbReference type="EMBL" id="KAL0146669.1"/>
    </source>
</evidence>
<protein>
    <recommendedName>
        <fullName evidence="2">Reverse transcriptase domain-containing protein</fullName>
    </recommendedName>
</protein>
<dbReference type="Pfam" id="PF03372">
    <property type="entry name" value="Exo_endo_phos"/>
    <property type="match status" value="1"/>
</dbReference>
<dbReference type="SUPFAM" id="SSF56219">
    <property type="entry name" value="DNase I-like"/>
    <property type="match status" value="1"/>
</dbReference>
<accession>A0ABD0MAK5</accession>
<dbReference type="PANTHER" id="PTHR47027:SF20">
    <property type="entry name" value="REVERSE TRANSCRIPTASE-LIKE PROTEIN WITH RNA-DIRECTED DNA POLYMERASE DOMAIN"/>
    <property type="match status" value="1"/>
</dbReference>
<dbReference type="EMBL" id="JAMKFB020000908">
    <property type="protein sequence ID" value="KAL0146669.1"/>
    <property type="molecule type" value="Genomic_DNA"/>
</dbReference>
<dbReference type="CDD" id="cd09076">
    <property type="entry name" value="L1-EN"/>
    <property type="match status" value="1"/>
</dbReference>
<proteinExistence type="predicted"/>
<dbReference type="InterPro" id="IPR000477">
    <property type="entry name" value="RT_dom"/>
</dbReference>
<dbReference type="InterPro" id="IPR005135">
    <property type="entry name" value="Endo/exonuclease/phosphatase"/>
</dbReference>
<keyword evidence="4" id="KW-1185">Reference proteome</keyword>